<protein>
    <submittedName>
        <fullName evidence="1">Uncharacterized protein</fullName>
    </submittedName>
</protein>
<dbReference type="EMBL" id="JAGTJR010000001">
    <property type="protein sequence ID" value="KAH7065591.1"/>
    <property type="molecule type" value="Genomic_DNA"/>
</dbReference>
<sequence>MKAPFHPVFFLPLVLLLGGFVAAFRIIHVPLPPVFSWRNRPTLFTPETSCRRWLRQNDRAILYPYGRNITANGAEALAQCLDSHDAAAHLHKFTDIFVVFPRAGPPEDTQPHLQKIVESLPGPLTVRWNHGWKVWPHEDSFEKWRLAHQPQKVQPCSNYEHWDIPGWKDGRGRTLPPPTFTECGAATLELSVYYGSGRNRPLMDLYHHLKTCNDVKSLSLSIQEGGCVIDADAPFSFDFSCHDSFPSSIENLTVSNYDWDASSGGINHAQLWSETMDWTSLKRLDIDRPPQAFVDAFSGRLPCLQSLTIRPKWSSWGTERAFCSFDDSSTSMRQNYTSFITSMPPLEELHISGMGKHLDLTAILATHGHTLRNLTIHELEGDCACATGNTTWTRPFMNADQLRTVKEMAPNLRGLAIDLDRNATHLAVEELAALSTFPNLRELTLHFDLEDTHRTYISRTCTVSNEWAREQYCKKFQLLEPLLGTEEAGAILKAVGGPARPARTLDKLNVIVGNFNRKVGQAGLPVDFYHDPNEPYVVNCQFQDMRCSKTVWDDWEWQYERVEDNSHDSEDWPMYALVEYWPVREEI</sequence>
<organism evidence="1 2">
    <name type="scientific">Macrophomina phaseolina</name>
    <dbReference type="NCBI Taxonomy" id="35725"/>
    <lineage>
        <taxon>Eukaryota</taxon>
        <taxon>Fungi</taxon>
        <taxon>Dikarya</taxon>
        <taxon>Ascomycota</taxon>
        <taxon>Pezizomycotina</taxon>
        <taxon>Dothideomycetes</taxon>
        <taxon>Dothideomycetes incertae sedis</taxon>
        <taxon>Botryosphaeriales</taxon>
        <taxon>Botryosphaeriaceae</taxon>
        <taxon>Macrophomina</taxon>
    </lineage>
</organism>
<dbReference type="SUPFAM" id="SSF52047">
    <property type="entry name" value="RNI-like"/>
    <property type="match status" value="1"/>
</dbReference>
<dbReference type="Gene3D" id="3.80.10.10">
    <property type="entry name" value="Ribonuclease Inhibitor"/>
    <property type="match status" value="1"/>
</dbReference>
<keyword evidence="2" id="KW-1185">Reference proteome</keyword>
<name>A0ABQ8GX36_9PEZI</name>
<comment type="caution">
    <text evidence="1">The sequence shown here is derived from an EMBL/GenBank/DDBJ whole genome shotgun (WGS) entry which is preliminary data.</text>
</comment>
<proteinExistence type="predicted"/>
<gene>
    <name evidence="1" type="ORF">B0J12DRAFT_750247</name>
</gene>
<evidence type="ECO:0000313" key="1">
    <source>
        <dbReference type="EMBL" id="KAH7065591.1"/>
    </source>
</evidence>
<accession>A0ABQ8GX36</accession>
<dbReference type="InterPro" id="IPR032675">
    <property type="entry name" value="LRR_dom_sf"/>
</dbReference>
<evidence type="ECO:0000313" key="2">
    <source>
        <dbReference type="Proteomes" id="UP000774617"/>
    </source>
</evidence>
<reference evidence="1 2" key="1">
    <citation type="journal article" date="2021" name="Nat. Commun.">
        <title>Genetic determinants of endophytism in the Arabidopsis root mycobiome.</title>
        <authorList>
            <person name="Mesny F."/>
            <person name="Miyauchi S."/>
            <person name="Thiergart T."/>
            <person name="Pickel B."/>
            <person name="Atanasova L."/>
            <person name="Karlsson M."/>
            <person name="Huettel B."/>
            <person name="Barry K.W."/>
            <person name="Haridas S."/>
            <person name="Chen C."/>
            <person name="Bauer D."/>
            <person name="Andreopoulos W."/>
            <person name="Pangilinan J."/>
            <person name="LaButti K."/>
            <person name="Riley R."/>
            <person name="Lipzen A."/>
            <person name="Clum A."/>
            <person name="Drula E."/>
            <person name="Henrissat B."/>
            <person name="Kohler A."/>
            <person name="Grigoriev I.V."/>
            <person name="Martin F.M."/>
            <person name="Hacquard S."/>
        </authorList>
    </citation>
    <scope>NUCLEOTIDE SEQUENCE [LARGE SCALE GENOMIC DNA]</scope>
    <source>
        <strain evidence="1 2">MPI-SDFR-AT-0080</strain>
    </source>
</reference>
<dbReference type="Proteomes" id="UP000774617">
    <property type="component" value="Unassembled WGS sequence"/>
</dbReference>